<feature type="non-terminal residue" evidence="2">
    <location>
        <position position="1"/>
    </location>
</feature>
<dbReference type="SUPFAM" id="SSF110296">
    <property type="entry name" value="Oligoxyloglucan reducing end-specific cellobiohydrolase"/>
    <property type="match status" value="1"/>
</dbReference>
<proteinExistence type="predicted"/>
<comment type="caution">
    <text evidence="2">The sequence shown here is derived from an EMBL/GenBank/DDBJ whole genome shotgun (WGS) entry which is preliminary data.</text>
</comment>
<gene>
    <name evidence="2" type="ORF">ENL21_00585</name>
</gene>
<dbReference type="Proteomes" id="UP000886111">
    <property type="component" value="Unassembled WGS sequence"/>
</dbReference>
<protein>
    <submittedName>
        <fullName evidence="2">T9SS type A sorting domain-containing protein</fullName>
    </submittedName>
</protein>
<dbReference type="InterPro" id="IPR026444">
    <property type="entry name" value="Secre_tail"/>
</dbReference>
<dbReference type="AlphaFoldDB" id="A0A7V5LIU1"/>
<accession>A0A7V5LIU1</accession>
<dbReference type="NCBIfam" id="TIGR04183">
    <property type="entry name" value="Por_Secre_tail"/>
    <property type="match status" value="1"/>
</dbReference>
<dbReference type="Gene3D" id="2.120.10.10">
    <property type="match status" value="1"/>
</dbReference>
<feature type="domain" description="Secretion system C-terminal sorting" evidence="1">
    <location>
        <begin position="535"/>
        <end position="611"/>
    </location>
</feature>
<name>A0A7V5LIU1_CALAY</name>
<evidence type="ECO:0000313" key="2">
    <source>
        <dbReference type="EMBL" id="HHE54250.1"/>
    </source>
</evidence>
<dbReference type="EMBL" id="DRTD01000039">
    <property type="protein sequence ID" value="HHE54250.1"/>
    <property type="molecule type" value="Genomic_DNA"/>
</dbReference>
<dbReference type="Pfam" id="PF18962">
    <property type="entry name" value="Por_Secre_tail"/>
    <property type="match status" value="1"/>
</dbReference>
<evidence type="ECO:0000259" key="1">
    <source>
        <dbReference type="Pfam" id="PF18962"/>
    </source>
</evidence>
<reference evidence="2" key="1">
    <citation type="journal article" date="2020" name="mSystems">
        <title>Genome- and Community-Level Interaction Insights into Carbon Utilization and Element Cycling Functions of Hydrothermarchaeota in Hydrothermal Sediment.</title>
        <authorList>
            <person name="Zhou Z."/>
            <person name="Liu Y."/>
            <person name="Xu W."/>
            <person name="Pan J."/>
            <person name="Luo Z.H."/>
            <person name="Li M."/>
        </authorList>
    </citation>
    <scope>NUCLEOTIDE SEQUENCE [LARGE SCALE GENOMIC DNA]</scope>
    <source>
        <strain evidence="2">HyVt-76</strain>
    </source>
</reference>
<organism evidence="2">
    <name type="scientific">Caldithrix abyssi</name>
    <dbReference type="NCBI Taxonomy" id="187145"/>
    <lineage>
        <taxon>Bacteria</taxon>
        <taxon>Pseudomonadati</taxon>
        <taxon>Calditrichota</taxon>
        <taxon>Calditrichia</taxon>
        <taxon>Calditrichales</taxon>
        <taxon>Calditrichaceae</taxon>
        <taxon>Caldithrix</taxon>
    </lineage>
</organism>
<sequence length="614" mass="68981">GWLNTAIRSVDHFNGIDALGVESDFVVAAYRQYILANPATGIIGATTIDVANGLDNGEIFRHVELNQDLYEGTVGGRYPGAVAIDRPFIHFNQYISGDAETTPALSDPYLITDYGSYGINGGAWTPSIKMDEGYKHWTFEQNRLWDGPVEIVKGSDGNYHYLGAYRNWTIEGESQPYEYVLLNAETDDPTFGWTIDTDPAVIDTMNFFIYPAISLNSSGFGACIGVGHAGPHPGDTFYLSELRLMVMVTYDYGKTWTDVREISWAELGIPEEITAEDSIYVPANPDDPNDTTMVIYEGPAYVAIPNNHSVDVLVTEDNKIYTAFDITWGPWATENSYYRDWHYCGLHLGISTDEGQTFKDSHVAINNGFFVGDESSAEVDDNLFFDSEADISLDENGNIYLTWLDRPNTGIEPAEASRYNNPNEGILLKTDVFTARSIDGGKTWTWKMNVTQTQHVDEYELKAVRKASSRNNGTVWFAYCEVDPNEPVAQGDPDAYTYRTNRVWVGEAFTYPDTGVGIENNKDFLATSHILLRNYPNPFNPTTHIEFRSAQSGRAVLTVYDVSGRLVKKVFDDQVRSNQLYRVEFDARNLSSGLYFYRLNVNGHFTTRKMVLMR</sequence>